<dbReference type="STRING" id="35608.A0A2U1MBT8"/>
<accession>A0A2U1MBT8</accession>
<keyword evidence="3" id="KW-1185">Reference proteome</keyword>
<dbReference type="GO" id="GO:0008308">
    <property type="term" value="F:voltage-gated monoatomic anion channel activity"/>
    <property type="evidence" value="ECO:0007669"/>
    <property type="project" value="InterPro"/>
</dbReference>
<dbReference type="Proteomes" id="UP000245207">
    <property type="component" value="Unassembled WGS sequence"/>
</dbReference>
<dbReference type="EMBL" id="PKPP01005810">
    <property type="protein sequence ID" value="PWA58729.1"/>
    <property type="molecule type" value="Genomic_DNA"/>
</dbReference>
<dbReference type="CDD" id="cd07306">
    <property type="entry name" value="Porin3_VDAC"/>
    <property type="match status" value="1"/>
</dbReference>
<name>A0A2U1MBT8_ARTAN</name>
<organism evidence="2 3">
    <name type="scientific">Artemisia annua</name>
    <name type="common">Sweet wormwood</name>
    <dbReference type="NCBI Taxonomy" id="35608"/>
    <lineage>
        <taxon>Eukaryota</taxon>
        <taxon>Viridiplantae</taxon>
        <taxon>Streptophyta</taxon>
        <taxon>Embryophyta</taxon>
        <taxon>Tracheophyta</taxon>
        <taxon>Spermatophyta</taxon>
        <taxon>Magnoliopsida</taxon>
        <taxon>eudicotyledons</taxon>
        <taxon>Gunneridae</taxon>
        <taxon>Pentapetalae</taxon>
        <taxon>asterids</taxon>
        <taxon>campanulids</taxon>
        <taxon>Asterales</taxon>
        <taxon>Asteraceae</taxon>
        <taxon>Asteroideae</taxon>
        <taxon>Anthemideae</taxon>
        <taxon>Artemisiinae</taxon>
        <taxon>Artemisia</taxon>
    </lineage>
</organism>
<gene>
    <name evidence="2" type="ORF">CTI12_AA397900</name>
</gene>
<sequence>MGNGPAPFSEIRKIVEDLFTKGYQYDKKISLSVPGLTLTFKEGKSNADTLTTVSTNLTVNEVLPHTKAELRFEIPDCSSGKLDVQYLHPRVAIGSSIGLNSSPLLDVAAAVGYKDLHLGGEVGFDTASNSFTKYTAGIGFFNLQENLSIALFLMDKGQTLKLSSALSITSKNLAFYEIAHRFSSSETSFNFGSAHIIDRYNKVKTKFSDTGKVAMVWQRELRPKSFVSVSAEYDTFRPKVFPKWGLSLALGL</sequence>
<reference evidence="2 3" key="1">
    <citation type="journal article" date="2018" name="Mol. Plant">
        <title>The genome of Artemisia annua provides insight into the evolution of Asteraceae family and artemisinin biosynthesis.</title>
        <authorList>
            <person name="Shen Q."/>
            <person name="Zhang L."/>
            <person name="Liao Z."/>
            <person name="Wang S."/>
            <person name="Yan T."/>
            <person name="Shi P."/>
            <person name="Liu M."/>
            <person name="Fu X."/>
            <person name="Pan Q."/>
            <person name="Wang Y."/>
            <person name="Lv Z."/>
            <person name="Lu X."/>
            <person name="Zhang F."/>
            <person name="Jiang W."/>
            <person name="Ma Y."/>
            <person name="Chen M."/>
            <person name="Hao X."/>
            <person name="Li L."/>
            <person name="Tang Y."/>
            <person name="Lv G."/>
            <person name="Zhou Y."/>
            <person name="Sun X."/>
            <person name="Brodelius P.E."/>
            <person name="Rose J.K.C."/>
            <person name="Tang K."/>
        </authorList>
    </citation>
    <scope>NUCLEOTIDE SEQUENCE [LARGE SCALE GENOMIC DNA]</scope>
    <source>
        <strain evidence="3">cv. Huhao1</strain>
        <tissue evidence="2">Leaf</tissue>
    </source>
</reference>
<dbReference type="PANTHER" id="PTHR11743">
    <property type="entry name" value="VOLTAGE-DEPENDENT ANION-SELECTIVE CHANNEL"/>
    <property type="match status" value="1"/>
</dbReference>
<proteinExistence type="inferred from homology"/>
<dbReference type="InterPro" id="IPR027246">
    <property type="entry name" value="Porin_Euk/Tom40"/>
</dbReference>
<dbReference type="Gene3D" id="2.40.160.10">
    <property type="entry name" value="Porin"/>
    <property type="match status" value="1"/>
</dbReference>
<dbReference type="GO" id="GO:0005741">
    <property type="term" value="C:mitochondrial outer membrane"/>
    <property type="evidence" value="ECO:0007669"/>
    <property type="project" value="InterPro"/>
</dbReference>
<evidence type="ECO:0000313" key="2">
    <source>
        <dbReference type="EMBL" id="PWA58729.1"/>
    </source>
</evidence>
<dbReference type="PANTHER" id="PTHR11743:SF27">
    <property type="entry name" value="MITOCHONDRIAL OUTER MEMBRANE PROTEIN PORIN 4"/>
    <property type="match status" value="1"/>
</dbReference>
<dbReference type="AlphaFoldDB" id="A0A2U1MBT8"/>
<evidence type="ECO:0000313" key="3">
    <source>
        <dbReference type="Proteomes" id="UP000245207"/>
    </source>
</evidence>
<dbReference type="InterPro" id="IPR001925">
    <property type="entry name" value="Porin_Euk"/>
</dbReference>
<dbReference type="Pfam" id="PF01459">
    <property type="entry name" value="Porin_3"/>
    <property type="match status" value="1"/>
</dbReference>
<dbReference type="InterPro" id="IPR023614">
    <property type="entry name" value="Porin_dom_sf"/>
</dbReference>
<evidence type="ECO:0000256" key="1">
    <source>
        <dbReference type="ARBA" id="ARBA00009624"/>
    </source>
</evidence>
<dbReference type="OrthoDB" id="7827681at2759"/>
<comment type="similarity">
    <text evidence="1">Belongs to the eukaryotic mitochondrial porin (TC 1.B.8.1) family.</text>
</comment>
<protein>
    <submittedName>
        <fullName evidence="2">Eukaryotic porin/Tom40</fullName>
    </submittedName>
</protein>
<comment type="caution">
    <text evidence="2">The sequence shown here is derived from an EMBL/GenBank/DDBJ whole genome shotgun (WGS) entry which is preliminary data.</text>
</comment>